<dbReference type="PANTHER" id="PTHR38457:SF1">
    <property type="entry name" value="REGULATOR ABRB-RELATED"/>
    <property type="match status" value="1"/>
</dbReference>
<keyword evidence="1" id="KW-0472">Membrane</keyword>
<dbReference type="GO" id="GO:0010468">
    <property type="term" value="P:regulation of gene expression"/>
    <property type="evidence" value="ECO:0007669"/>
    <property type="project" value="InterPro"/>
</dbReference>
<comment type="caution">
    <text evidence="2">The sequence shown here is derived from an EMBL/GenBank/DDBJ whole genome shotgun (WGS) entry which is preliminary data.</text>
</comment>
<dbReference type="InterPro" id="IPR007820">
    <property type="entry name" value="AbrB_fam"/>
</dbReference>
<dbReference type="PIRSF" id="PIRSF038991">
    <property type="entry name" value="Protein_AbrB"/>
    <property type="match status" value="1"/>
</dbReference>
<protein>
    <submittedName>
        <fullName evidence="2">AbrB family transcriptional regulator</fullName>
    </submittedName>
</protein>
<dbReference type="Proteomes" id="UP000276770">
    <property type="component" value="Unassembled WGS sequence"/>
</dbReference>
<keyword evidence="1" id="KW-1133">Transmembrane helix</keyword>
<dbReference type="RefSeq" id="WP_121681845.1">
    <property type="nucleotide sequence ID" value="NZ_RCVZ01000013.1"/>
</dbReference>
<feature type="transmembrane region" description="Helical" evidence="1">
    <location>
        <begin position="217"/>
        <end position="233"/>
    </location>
</feature>
<dbReference type="AlphaFoldDB" id="A0A3L7JTS0"/>
<feature type="transmembrane region" description="Helical" evidence="1">
    <location>
        <begin position="303"/>
        <end position="323"/>
    </location>
</feature>
<dbReference type="NCBIfam" id="TIGR03082">
    <property type="entry name" value="Gneg_AbrB_dup"/>
    <property type="match status" value="2"/>
</dbReference>
<feature type="transmembrane region" description="Helical" evidence="1">
    <location>
        <begin position="7"/>
        <end position="25"/>
    </location>
</feature>
<dbReference type="GO" id="GO:0016020">
    <property type="term" value="C:membrane"/>
    <property type="evidence" value="ECO:0007669"/>
    <property type="project" value="InterPro"/>
</dbReference>
<sequence>MKFSKNRLLQNICFLIISSFGGYLLSLTGTSIAWMVGSLAAAGILSFWKPRWLQLKKGIEPYWRHIGQAIIGIELGQQISISVFKTFEMHYVVITATLLLSILLALVSGVVLWWFSKADMVTSLFSTTPGGISAMPSIAEEVGANTVTVSIVQMIRIFLVVGTVPLLANSSKMSVASGSMAAPIMHILHPDQVTWTFALILGSTIGYIIGRLVKLPAPWLVGGMMAVAVIQLIGTSTQGGAPLVWWPHGLNVLAQIFIGASIGSRLNKEMFTGAKKIFVFGLLTSSGLIAAMALFALEVSKITHIPFATALLAFAPGGVAEMATTSIALHADSTFVVTVQVLRLLTIFMILPPLFKLLNKQGKGVRPPVVH</sequence>
<dbReference type="InterPro" id="IPR017516">
    <property type="entry name" value="AbrB_dup"/>
</dbReference>
<organism evidence="2 3">
    <name type="scientific">Falsibacillus albus</name>
    <dbReference type="NCBI Taxonomy" id="2478915"/>
    <lineage>
        <taxon>Bacteria</taxon>
        <taxon>Bacillati</taxon>
        <taxon>Bacillota</taxon>
        <taxon>Bacilli</taxon>
        <taxon>Bacillales</taxon>
        <taxon>Bacillaceae</taxon>
        <taxon>Falsibacillus</taxon>
    </lineage>
</organism>
<feature type="transmembrane region" description="Helical" evidence="1">
    <location>
        <begin position="335"/>
        <end position="355"/>
    </location>
</feature>
<dbReference type="PANTHER" id="PTHR38457">
    <property type="entry name" value="REGULATOR ABRB-RELATED"/>
    <property type="match status" value="1"/>
</dbReference>
<feature type="transmembrane region" description="Helical" evidence="1">
    <location>
        <begin position="245"/>
        <end position="266"/>
    </location>
</feature>
<evidence type="ECO:0000256" key="1">
    <source>
        <dbReference type="SAM" id="Phobius"/>
    </source>
</evidence>
<keyword evidence="1" id="KW-0812">Transmembrane</keyword>
<proteinExistence type="predicted"/>
<feature type="transmembrane region" description="Helical" evidence="1">
    <location>
        <begin position="278"/>
        <end position="297"/>
    </location>
</feature>
<evidence type="ECO:0000313" key="2">
    <source>
        <dbReference type="EMBL" id="RLQ93675.1"/>
    </source>
</evidence>
<dbReference type="Pfam" id="PF05145">
    <property type="entry name" value="AbrB"/>
    <property type="match status" value="1"/>
</dbReference>
<dbReference type="OrthoDB" id="5460360at2"/>
<dbReference type="EMBL" id="RCVZ01000013">
    <property type="protein sequence ID" value="RLQ93675.1"/>
    <property type="molecule type" value="Genomic_DNA"/>
</dbReference>
<gene>
    <name evidence="2" type="ORF">D9X91_16980</name>
</gene>
<feature type="transmembrane region" description="Helical" evidence="1">
    <location>
        <begin position="91"/>
        <end position="115"/>
    </location>
</feature>
<feature type="transmembrane region" description="Helical" evidence="1">
    <location>
        <begin position="193"/>
        <end position="210"/>
    </location>
</feature>
<keyword evidence="3" id="KW-1185">Reference proteome</keyword>
<evidence type="ECO:0000313" key="3">
    <source>
        <dbReference type="Proteomes" id="UP000276770"/>
    </source>
</evidence>
<reference evidence="2 3" key="1">
    <citation type="submission" date="2018-10" db="EMBL/GenBank/DDBJ databases">
        <title>Falsibacillus sp. genome draft.</title>
        <authorList>
            <person name="Shi S."/>
        </authorList>
    </citation>
    <scope>NUCLEOTIDE SEQUENCE [LARGE SCALE GENOMIC DNA]</scope>
    <source>
        <strain evidence="2 3">GY 10110</strain>
    </source>
</reference>
<accession>A0A3L7JTS0</accession>
<name>A0A3L7JTS0_9BACI</name>